<reference evidence="1" key="1">
    <citation type="submission" date="2018-01" db="EMBL/GenBank/DDBJ databases">
        <title>An insight into the sialome of Amazonian anophelines.</title>
        <authorList>
            <person name="Ribeiro J.M."/>
            <person name="Scarpassa V."/>
            <person name="Calvo E."/>
        </authorList>
    </citation>
    <scope>NUCLEOTIDE SEQUENCE</scope>
    <source>
        <tissue evidence="1">Salivary glands</tissue>
    </source>
</reference>
<accession>A0A2M4C816</accession>
<dbReference type="AlphaFoldDB" id="A0A2M4C816"/>
<proteinExistence type="predicted"/>
<organism evidence="1">
    <name type="scientific">Anopheles marajoara</name>
    <dbReference type="NCBI Taxonomy" id="58244"/>
    <lineage>
        <taxon>Eukaryota</taxon>
        <taxon>Metazoa</taxon>
        <taxon>Ecdysozoa</taxon>
        <taxon>Arthropoda</taxon>
        <taxon>Hexapoda</taxon>
        <taxon>Insecta</taxon>
        <taxon>Pterygota</taxon>
        <taxon>Neoptera</taxon>
        <taxon>Endopterygota</taxon>
        <taxon>Diptera</taxon>
        <taxon>Nematocera</taxon>
        <taxon>Culicoidea</taxon>
        <taxon>Culicidae</taxon>
        <taxon>Anophelinae</taxon>
        <taxon>Anopheles</taxon>
    </lineage>
</organism>
<name>A0A2M4C816_9DIPT</name>
<protein>
    <submittedName>
        <fullName evidence="1">Putative secreted protein</fullName>
    </submittedName>
</protein>
<evidence type="ECO:0000313" key="1">
    <source>
        <dbReference type="EMBL" id="MBW61477.1"/>
    </source>
</evidence>
<sequence length="108" mass="11678">MICCFCIRMLTEVRSLPVSVLMICFSRSSIHESISSTLCCTITSRLASNRRAPFSLVLVSSSSKFLDRSVSFGSMISLNSGFSTISSWAAFFASCRRSLLAAISASNA</sequence>
<dbReference type="EMBL" id="GGFJ01012336">
    <property type="protein sequence ID" value="MBW61477.1"/>
    <property type="molecule type" value="Transcribed_RNA"/>
</dbReference>